<feature type="compositionally biased region" description="Low complexity" evidence="2">
    <location>
        <begin position="166"/>
        <end position="179"/>
    </location>
</feature>
<feature type="compositionally biased region" description="Polar residues" evidence="2">
    <location>
        <begin position="246"/>
        <end position="259"/>
    </location>
</feature>
<feature type="region of interest" description="Disordered" evidence="2">
    <location>
        <begin position="412"/>
        <end position="433"/>
    </location>
</feature>
<dbReference type="InterPro" id="IPR036770">
    <property type="entry name" value="Ankyrin_rpt-contain_sf"/>
</dbReference>
<dbReference type="InterPro" id="IPR051248">
    <property type="entry name" value="UPF0507/Ank_repeat_27"/>
</dbReference>
<dbReference type="Gene3D" id="1.25.40.20">
    <property type="entry name" value="Ankyrin repeat-containing domain"/>
    <property type="match status" value="2"/>
</dbReference>
<evidence type="ECO:0000256" key="1">
    <source>
        <dbReference type="ARBA" id="ARBA00007428"/>
    </source>
</evidence>
<dbReference type="InterPro" id="IPR003123">
    <property type="entry name" value="VPS9"/>
</dbReference>
<dbReference type="SUPFAM" id="SSF48403">
    <property type="entry name" value="Ankyrin repeat"/>
    <property type="match status" value="1"/>
</dbReference>
<dbReference type="InterPro" id="IPR002110">
    <property type="entry name" value="Ankyrin_rpt"/>
</dbReference>
<dbReference type="Gene3D" id="1.20.1050.80">
    <property type="entry name" value="VPS9 domain"/>
    <property type="match status" value="1"/>
</dbReference>
<evidence type="ECO:0000259" key="3">
    <source>
        <dbReference type="PROSITE" id="PS51205"/>
    </source>
</evidence>
<feature type="region of interest" description="Disordered" evidence="2">
    <location>
        <begin position="1282"/>
        <end position="1318"/>
    </location>
</feature>
<dbReference type="GO" id="GO:0045022">
    <property type="term" value="P:early endosome to late endosome transport"/>
    <property type="evidence" value="ECO:0007669"/>
    <property type="project" value="TreeGrafter"/>
</dbReference>
<comment type="similarity">
    <text evidence="1">Belongs to the UPF0507 family.</text>
</comment>
<dbReference type="GO" id="GO:0005085">
    <property type="term" value="F:guanyl-nucleotide exchange factor activity"/>
    <property type="evidence" value="ECO:0007669"/>
    <property type="project" value="TreeGrafter"/>
</dbReference>
<feature type="region of interest" description="Disordered" evidence="2">
    <location>
        <begin position="221"/>
        <end position="263"/>
    </location>
</feature>
<dbReference type="GO" id="GO:0000149">
    <property type="term" value="F:SNARE binding"/>
    <property type="evidence" value="ECO:0007669"/>
    <property type="project" value="TreeGrafter"/>
</dbReference>
<dbReference type="GO" id="GO:0030133">
    <property type="term" value="C:transport vesicle"/>
    <property type="evidence" value="ECO:0007669"/>
    <property type="project" value="TreeGrafter"/>
</dbReference>
<dbReference type="PROSITE" id="PS51205">
    <property type="entry name" value="VPS9"/>
    <property type="match status" value="1"/>
</dbReference>
<protein>
    <recommendedName>
        <fullName evidence="3">VPS9 domain-containing protein</fullName>
    </recommendedName>
</protein>
<proteinExistence type="inferred from homology"/>
<dbReference type="OrthoDB" id="7464126at2759"/>
<dbReference type="EMBL" id="MU004188">
    <property type="protein sequence ID" value="KAF2495859.1"/>
    <property type="molecule type" value="Genomic_DNA"/>
</dbReference>
<dbReference type="GO" id="GO:0005770">
    <property type="term" value="C:late endosome"/>
    <property type="evidence" value="ECO:0007669"/>
    <property type="project" value="TreeGrafter"/>
</dbReference>
<evidence type="ECO:0000313" key="5">
    <source>
        <dbReference type="Proteomes" id="UP000799750"/>
    </source>
</evidence>
<dbReference type="SMART" id="SM00248">
    <property type="entry name" value="ANK"/>
    <property type="match status" value="3"/>
</dbReference>
<feature type="compositionally biased region" description="Polar residues" evidence="2">
    <location>
        <begin position="563"/>
        <end position="574"/>
    </location>
</feature>
<dbReference type="CDD" id="cd06093">
    <property type="entry name" value="PX_domain"/>
    <property type="match status" value="1"/>
</dbReference>
<feature type="compositionally biased region" description="Low complexity" evidence="2">
    <location>
        <begin position="230"/>
        <end position="245"/>
    </location>
</feature>
<dbReference type="PANTHER" id="PTHR24170:SF1">
    <property type="entry name" value="DOMAIN PROTEIN, PUTATIVE (AFU_ORTHOLOGUE AFUA_1G09870)-RELATED"/>
    <property type="match status" value="1"/>
</dbReference>
<evidence type="ECO:0000256" key="2">
    <source>
        <dbReference type="SAM" id="MobiDB-lite"/>
    </source>
</evidence>
<accession>A0A6A6QUK2</accession>
<dbReference type="GO" id="GO:0097422">
    <property type="term" value="C:tubular endosome"/>
    <property type="evidence" value="ECO:0007669"/>
    <property type="project" value="TreeGrafter"/>
</dbReference>
<dbReference type="FunFam" id="1.25.40.20:FF:000443">
    <property type="entry name" value="Putative vps9 domain protein"/>
    <property type="match status" value="1"/>
</dbReference>
<feature type="domain" description="VPS9" evidence="3">
    <location>
        <begin position="340"/>
        <end position="505"/>
    </location>
</feature>
<dbReference type="SUPFAM" id="SSF109993">
    <property type="entry name" value="VPS9 domain"/>
    <property type="match status" value="1"/>
</dbReference>
<evidence type="ECO:0000313" key="4">
    <source>
        <dbReference type="EMBL" id="KAF2495859.1"/>
    </source>
</evidence>
<sequence>MHPLNPFLRAFFRSTLPTQCAPAHHHVLLVPTTEVLLHSRDRETHALYSDLSSSEDFLASHVIRVPGGVKDGSNFRENRGKAKQYSTANGRILVIKDAFVWSNKGFKTLNQAQLLGDAIYYPDSFDAQPWLIYYISRPLVGTYESIPIIAATISDSPTKEPALQDGTNGANGTSASSSAMPRKTEIKSFGDLLNHFPMIARQMQPGLKRLFEEFGKEFEKPLPSIPNKPSRSSSLNSLRRASVSSTESLPTSLQSTISHGPNGIHASLEVDEEEDLMRRSLETAVTAAIDLFQMVDKQQLSLLGATTDLTGPLVERMIERYITEQVHHTILFPRLCSIRRFDDLELEARIRQMVDVDISQVGITIGNGQKGKRELAIRLSKGAEIFKKMGVAGGPQEMVEILLSTQKHITMPDKPADTSSLKLDANGKSDSEKEDPMLMINADTLVSLLLIVVIRSPVRHLQARLSYMRHFIFIDDVESGEMGYALSTFEAVISYLAKDAGGLRKSSRRNRKLWEATINGDISEMQNVLEPDRSLEFNGNEEHQPEEDESVIARHVRYNNSDTDLSSIGGTTLNGDYHRHERRHSSSHSERRLQAGPLAHIFPFQRAPSPPPAERPKAKKRVSMDTRSTSSSSMFSFRSRTNTIDSHSSGIEGDTSIERLTQTQSPEGESVLMMAVEKSQDKALNYLLSLSQYYSPDAVLEDCSNNGTTLLSAAIQLSHAKTTDLILDFVLDNSPSEKIVNEYIAIQDSSGRCAAHYLFNQPRLISRIGHLVPWRLKDKNGQTPLFALCRSYDHDEYRWMINAAINAATEAQGDGQKLHLDEHIDAKGNTLLHIINDPAIAIRLLYQDTDVNAPNDKHFTPLMVASKYGRTELVRQLFQDARVDPSVKDVRGLTAVELAKDDDVRNRIDDLVLLQSEPTSDGRITTVVRSFFVEDGTVRLVLKSGAPNDNSTITVTTCRRSLVDFENLAKWLAQEHPASWLPSIANLPSPFLIPSRPSRAILRDIQIRLDSFLKLLLTHSTFSTHEMVWEFFLVPDMEPSLLQERSSRKSEIRAEHVRDEYSPVRDVREVELFVQYARESVRSVHHSTKSILRRTTKLRTASTDLTDSASISSQAVQSLIFLPQEHLKAFEKYTKTLLQSDASPMTSFYYNMLAISSTTTAVLTALNRPSTLISQMSTTQKAIDRHSLSFRRSDRWPLGLLDDARHRIQRDAAERMDKSLNELDGLGRELRYTQQVVAGELAAWQEQRVAMGRKACRELALKMVVTERARLESMKRALRGLGLGEGRPERGRRRERGERGGPVKQGSLVVAQANGSST</sequence>
<dbReference type="Pfam" id="PF13857">
    <property type="entry name" value="Ank_5"/>
    <property type="match status" value="1"/>
</dbReference>
<organism evidence="4 5">
    <name type="scientific">Lophium mytilinum</name>
    <dbReference type="NCBI Taxonomy" id="390894"/>
    <lineage>
        <taxon>Eukaryota</taxon>
        <taxon>Fungi</taxon>
        <taxon>Dikarya</taxon>
        <taxon>Ascomycota</taxon>
        <taxon>Pezizomycotina</taxon>
        <taxon>Dothideomycetes</taxon>
        <taxon>Pleosporomycetidae</taxon>
        <taxon>Mytilinidiales</taxon>
        <taxon>Mytilinidiaceae</taxon>
        <taxon>Lophium</taxon>
    </lineage>
</organism>
<dbReference type="GO" id="GO:0035091">
    <property type="term" value="F:phosphatidylinositol binding"/>
    <property type="evidence" value="ECO:0007669"/>
    <property type="project" value="InterPro"/>
</dbReference>
<dbReference type="InterPro" id="IPR036871">
    <property type="entry name" value="PX_dom_sf"/>
</dbReference>
<dbReference type="SUPFAM" id="SSF64268">
    <property type="entry name" value="PX domain"/>
    <property type="match status" value="1"/>
</dbReference>
<feature type="region of interest" description="Disordered" evidence="2">
    <location>
        <begin position="158"/>
        <end position="181"/>
    </location>
</feature>
<feature type="region of interest" description="Disordered" evidence="2">
    <location>
        <begin position="563"/>
        <end position="637"/>
    </location>
</feature>
<dbReference type="Pfam" id="PF02204">
    <property type="entry name" value="VPS9"/>
    <property type="match status" value="1"/>
</dbReference>
<dbReference type="InterPro" id="IPR037191">
    <property type="entry name" value="VPS9_dom_sf"/>
</dbReference>
<gene>
    <name evidence="4" type="ORF">BU16DRAFT_485158</name>
</gene>
<dbReference type="GO" id="GO:0005886">
    <property type="term" value="C:plasma membrane"/>
    <property type="evidence" value="ECO:0007669"/>
    <property type="project" value="TreeGrafter"/>
</dbReference>
<dbReference type="Gene3D" id="3.30.1520.10">
    <property type="entry name" value="Phox-like domain"/>
    <property type="match status" value="1"/>
</dbReference>
<dbReference type="PANTHER" id="PTHR24170">
    <property type="entry name" value="ANKYRIN REPEAT DOMAIN-CONTAINING PROTEIN 27"/>
    <property type="match status" value="1"/>
</dbReference>
<dbReference type="Proteomes" id="UP000799750">
    <property type="component" value="Unassembled WGS sequence"/>
</dbReference>
<name>A0A6A6QUK2_9PEZI</name>
<dbReference type="GO" id="GO:0005769">
    <property type="term" value="C:early endosome"/>
    <property type="evidence" value="ECO:0007669"/>
    <property type="project" value="TreeGrafter"/>
</dbReference>
<feature type="compositionally biased region" description="Low complexity" evidence="2">
    <location>
        <begin position="625"/>
        <end position="637"/>
    </location>
</feature>
<keyword evidence="5" id="KW-1185">Reference proteome</keyword>
<reference evidence="4" key="1">
    <citation type="journal article" date="2020" name="Stud. Mycol.">
        <title>101 Dothideomycetes genomes: a test case for predicting lifestyles and emergence of pathogens.</title>
        <authorList>
            <person name="Haridas S."/>
            <person name="Albert R."/>
            <person name="Binder M."/>
            <person name="Bloem J."/>
            <person name="Labutti K."/>
            <person name="Salamov A."/>
            <person name="Andreopoulos B."/>
            <person name="Baker S."/>
            <person name="Barry K."/>
            <person name="Bills G."/>
            <person name="Bluhm B."/>
            <person name="Cannon C."/>
            <person name="Castanera R."/>
            <person name="Culley D."/>
            <person name="Daum C."/>
            <person name="Ezra D."/>
            <person name="Gonzalez J."/>
            <person name="Henrissat B."/>
            <person name="Kuo A."/>
            <person name="Liang C."/>
            <person name="Lipzen A."/>
            <person name="Lutzoni F."/>
            <person name="Magnuson J."/>
            <person name="Mondo S."/>
            <person name="Nolan M."/>
            <person name="Ohm R."/>
            <person name="Pangilinan J."/>
            <person name="Park H.-J."/>
            <person name="Ramirez L."/>
            <person name="Alfaro M."/>
            <person name="Sun H."/>
            <person name="Tritt A."/>
            <person name="Yoshinaga Y."/>
            <person name="Zwiers L.-H."/>
            <person name="Turgeon B."/>
            <person name="Goodwin S."/>
            <person name="Spatafora J."/>
            <person name="Crous P."/>
            <person name="Grigoriev I."/>
        </authorList>
    </citation>
    <scope>NUCLEOTIDE SEQUENCE</scope>
    <source>
        <strain evidence="4">CBS 269.34</strain>
    </source>
</reference>